<dbReference type="AlphaFoldDB" id="A0A3S4F4I8"/>
<evidence type="ECO:0000256" key="1">
    <source>
        <dbReference type="SAM" id="MobiDB-lite"/>
    </source>
</evidence>
<evidence type="ECO:0000313" key="3">
    <source>
        <dbReference type="Proteomes" id="UP000289323"/>
    </source>
</evidence>
<dbReference type="Proteomes" id="UP000289323">
    <property type="component" value="Unassembled WGS sequence"/>
</dbReference>
<protein>
    <submittedName>
        <fullName evidence="2">44c00af2-04db-44d6-a6b4-58aa4e5c0870</fullName>
    </submittedName>
</protein>
<reference evidence="2 3" key="1">
    <citation type="submission" date="2018-04" db="EMBL/GenBank/DDBJ databases">
        <authorList>
            <person name="Huttner S."/>
            <person name="Dainat J."/>
        </authorList>
    </citation>
    <scope>NUCLEOTIDE SEQUENCE [LARGE SCALE GENOMIC DNA]</scope>
</reference>
<evidence type="ECO:0000313" key="2">
    <source>
        <dbReference type="EMBL" id="SPQ24347.1"/>
    </source>
</evidence>
<name>A0A3S4F4I8_9PEZI</name>
<feature type="region of interest" description="Disordered" evidence="1">
    <location>
        <begin position="146"/>
        <end position="190"/>
    </location>
</feature>
<organism evidence="2 3">
    <name type="scientific">Thermothielavioides terrestris</name>
    <dbReference type="NCBI Taxonomy" id="2587410"/>
    <lineage>
        <taxon>Eukaryota</taxon>
        <taxon>Fungi</taxon>
        <taxon>Dikarya</taxon>
        <taxon>Ascomycota</taxon>
        <taxon>Pezizomycotina</taxon>
        <taxon>Sordariomycetes</taxon>
        <taxon>Sordariomycetidae</taxon>
        <taxon>Sordariales</taxon>
        <taxon>Chaetomiaceae</taxon>
        <taxon>Thermothielavioides</taxon>
    </lineage>
</organism>
<sequence length="190" mass="20910">MQADPSKKPGFTCAPDGSNDVYNMLGTVLVTYYGFYDTAEVFTFCEPGVQAASTAPQRDLQPYRPGTQLGRAGILAGLGVHCVTITLLDFFDFVGVVDLLHNVIERDGIGRGVIDNWHPYRGRERSQHVFLVERIGRIRRIGRAQRRGISRDRHRAGDGSARARGRRILASEMAATSSSDGDGRDEDGKI</sequence>
<accession>A0A3S4F4I8</accession>
<proteinExistence type="predicted"/>
<gene>
    <name evidence="2" type="ORF">TT172_LOCUS6766</name>
</gene>
<dbReference type="EMBL" id="OUUZ01000013">
    <property type="protein sequence ID" value="SPQ24347.1"/>
    <property type="molecule type" value="Genomic_DNA"/>
</dbReference>